<dbReference type="GO" id="GO:0004364">
    <property type="term" value="F:glutathione transferase activity"/>
    <property type="evidence" value="ECO:0007669"/>
    <property type="project" value="TreeGrafter"/>
</dbReference>
<evidence type="ECO:0000256" key="1">
    <source>
        <dbReference type="ARBA" id="ARBA00004141"/>
    </source>
</evidence>
<dbReference type="GO" id="GO:0005783">
    <property type="term" value="C:endoplasmic reticulum"/>
    <property type="evidence" value="ECO:0007669"/>
    <property type="project" value="TreeGrafter"/>
</dbReference>
<feature type="transmembrane region" description="Helical" evidence="5">
    <location>
        <begin position="79"/>
        <end position="103"/>
    </location>
</feature>
<evidence type="ECO:0000313" key="6">
    <source>
        <dbReference type="EMBL" id="KZF21591.1"/>
    </source>
</evidence>
<dbReference type="PANTHER" id="PTHR10250:SF26">
    <property type="entry name" value="GLUTATHIONE S-TRANSFERASE 3, MITOCHONDRIAL"/>
    <property type="match status" value="1"/>
</dbReference>
<proteinExistence type="predicted"/>
<gene>
    <name evidence="6" type="ORF">L228DRAFT_248311</name>
</gene>
<name>A0A165G0C1_XYLHT</name>
<dbReference type="OrthoDB" id="410651at2759"/>
<feature type="transmembrane region" description="Helical" evidence="5">
    <location>
        <begin position="129"/>
        <end position="149"/>
    </location>
</feature>
<dbReference type="SUPFAM" id="SSF161084">
    <property type="entry name" value="MAPEG domain-like"/>
    <property type="match status" value="1"/>
</dbReference>
<reference evidence="6 7" key="1">
    <citation type="journal article" date="2016" name="Fungal Biol.">
        <title>The genome of Xylona heveae provides a window into fungal endophytism.</title>
        <authorList>
            <person name="Gazis R."/>
            <person name="Kuo A."/>
            <person name="Riley R."/>
            <person name="LaButti K."/>
            <person name="Lipzen A."/>
            <person name="Lin J."/>
            <person name="Amirebrahimi M."/>
            <person name="Hesse C.N."/>
            <person name="Spatafora J.W."/>
            <person name="Henrissat B."/>
            <person name="Hainaut M."/>
            <person name="Grigoriev I.V."/>
            <person name="Hibbett D.S."/>
        </authorList>
    </citation>
    <scope>NUCLEOTIDE SEQUENCE [LARGE SCALE GENOMIC DNA]</scope>
    <source>
        <strain evidence="6 7">TC161</strain>
    </source>
</reference>
<keyword evidence="7" id="KW-1185">Reference proteome</keyword>
<dbReference type="InterPro" id="IPR050997">
    <property type="entry name" value="MAPEG"/>
</dbReference>
<evidence type="ECO:0000256" key="4">
    <source>
        <dbReference type="ARBA" id="ARBA00023136"/>
    </source>
</evidence>
<dbReference type="InterPro" id="IPR023352">
    <property type="entry name" value="MAPEG-like_dom_sf"/>
</dbReference>
<organism evidence="6 7">
    <name type="scientific">Xylona heveae (strain CBS 132557 / TC161)</name>
    <dbReference type="NCBI Taxonomy" id="1328760"/>
    <lineage>
        <taxon>Eukaryota</taxon>
        <taxon>Fungi</taxon>
        <taxon>Dikarya</taxon>
        <taxon>Ascomycota</taxon>
        <taxon>Pezizomycotina</taxon>
        <taxon>Xylonomycetes</taxon>
        <taxon>Xylonales</taxon>
        <taxon>Xylonaceae</taxon>
        <taxon>Xylona</taxon>
    </lineage>
</organism>
<keyword evidence="4 5" id="KW-0472">Membrane</keyword>
<dbReference type="InParanoid" id="A0A165G0C1"/>
<dbReference type="GeneID" id="28897961"/>
<keyword evidence="2 5" id="KW-0812">Transmembrane</keyword>
<keyword evidence="3 5" id="KW-1133">Transmembrane helix</keyword>
<dbReference type="RefSeq" id="XP_018187146.1">
    <property type="nucleotide sequence ID" value="XM_018332824.1"/>
</dbReference>
<dbReference type="Pfam" id="PF01124">
    <property type="entry name" value="MAPEG"/>
    <property type="match status" value="1"/>
</dbReference>
<evidence type="ECO:0000256" key="5">
    <source>
        <dbReference type="SAM" id="Phobius"/>
    </source>
</evidence>
<dbReference type="PANTHER" id="PTHR10250">
    <property type="entry name" value="MICROSOMAL GLUTATHIONE S-TRANSFERASE"/>
    <property type="match status" value="1"/>
</dbReference>
<dbReference type="STRING" id="1328760.A0A165G0C1"/>
<comment type="subcellular location">
    <subcellularLocation>
        <location evidence="1">Membrane</location>
        <topology evidence="1">Multi-pass membrane protein</topology>
    </subcellularLocation>
</comment>
<dbReference type="GO" id="GO:0004602">
    <property type="term" value="F:glutathione peroxidase activity"/>
    <property type="evidence" value="ECO:0007669"/>
    <property type="project" value="TreeGrafter"/>
</dbReference>
<dbReference type="GO" id="GO:0016020">
    <property type="term" value="C:membrane"/>
    <property type="evidence" value="ECO:0007669"/>
    <property type="project" value="UniProtKB-SubCell"/>
</dbReference>
<protein>
    <submittedName>
        <fullName evidence="6">Membrane-associated proteins in eicosanoid and glutathione metabolism</fullName>
    </submittedName>
</protein>
<dbReference type="AlphaFoldDB" id="A0A165G0C1"/>
<sequence length="151" mass="16505">MSLTLTVPSDYGFVVLAAASTFFVGLWHGGIVGTFRKAAKVPYPNAYASPEQAAKETAAFQFNCAQRAHGNYLEHQPSVLIALLLSGVFYPRLAALMGGLWSFNRVLYTLGYTRPSWGPDGKGRYKGTAYILCELALYVMTCLAGWKLLNV</sequence>
<dbReference type="InterPro" id="IPR001129">
    <property type="entry name" value="Membr-assoc_MAPEG"/>
</dbReference>
<evidence type="ECO:0000313" key="7">
    <source>
        <dbReference type="Proteomes" id="UP000076632"/>
    </source>
</evidence>
<dbReference type="Gene3D" id="1.20.120.550">
    <property type="entry name" value="Membrane associated eicosanoid/glutathione metabolism-like domain"/>
    <property type="match status" value="1"/>
</dbReference>
<dbReference type="OMA" id="ACQHLGW"/>
<evidence type="ECO:0000256" key="2">
    <source>
        <dbReference type="ARBA" id="ARBA00022692"/>
    </source>
</evidence>
<feature type="transmembrane region" description="Helical" evidence="5">
    <location>
        <begin position="12"/>
        <end position="35"/>
    </location>
</feature>
<dbReference type="EMBL" id="KV407460">
    <property type="protein sequence ID" value="KZF21591.1"/>
    <property type="molecule type" value="Genomic_DNA"/>
</dbReference>
<dbReference type="Proteomes" id="UP000076632">
    <property type="component" value="Unassembled WGS sequence"/>
</dbReference>
<evidence type="ECO:0000256" key="3">
    <source>
        <dbReference type="ARBA" id="ARBA00022989"/>
    </source>
</evidence>
<accession>A0A165G0C1</accession>
<dbReference type="GO" id="GO:0005635">
    <property type="term" value="C:nuclear envelope"/>
    <property type="evidence" value="ECO:0007669"/>
    <property type="project" value="TreeGrafter"/>
</dbReference>